<dbReference type="Pfam" id="PF01738">
    <property type="entry name" value="DLH"/>
    <property type="match status" value="1"/>
</dbReference>
<name>A0A2J6QW84_HYAVF</name>
<gene>
    <name evidence="2" type="ORF">L207DRAFT_223086</name>
</gene>
<accession>A0A2J6QW84</accession>
<keyword evidence="2" id="KW-0378">Hydrolase</keyword>
<dbReference type="InterPro" id="IPR002925">
    <property type="entry name" value="Dienelactn_hydro"/>
</dbReference>
<dbReference type="EMBL" id="KZ613966">
    <property type="protein sequence ID" value="PMD30537.1"/>
    <property type="molecule type" value="Genomic_DNA"/>
</dbReference>
<dbReference type="Gene3D" id="3.40.50.1820">
    <property type="entry name" value="alpha/beta hydrolase"/>
    <property type="match status" value="1"/>
</dbReference>
<evidence type="ECO:0000313" key="2">
    <source>
        <dbReference type="EMBL" id="PMD30537.1"/>
    </source>
</evidence>
<evidence type="ECO:0000313" key="3">
    <source>
        <dbReference type="Proteomes" id="UP000235786"/>
    </source>
</evidence>
<organism evidence="2 3">
    <name type="scientific">Hyaloscypha variabilis (strain UAMH 11265 / GT02V1 / F)</name>
    <name type="common">Meliniomyces variabilis</name>
    <dbReference type="NCBI Taxonomy" id="1149755"/>
    <lineage>
        <taxon>Eukaryota</taxon>
        <taxon>Fungi</taxon>
        <taxon>Dikarya</taxon>
        <taxon>Ascomycota</taxon>
        <taxon>Pezizomycotina</taxon>
        <taxon>Leotiomycetes</taxon>
        <taxon>Helotiales</taxon>
        <taxon>Hyaloscyphaceae</taxon>
        <taxon>Hyaloscypha</taxon>
        <taxon>Hyaloscypha variabilis</taxon>
    </lineage>
</organism>
<dbReference type="GO" id="GO:0016787">
    <property type="term" value="F:hydrolase activity"/>
    <property type="evidence" value="ECO:0007669"/>
    <property type="project" value="UniProtKB-KW"/>
</dbReference>
<dbReference type="InterPro" id="IPR029058">
    <property type="entry name" value="AB_hydrolase_fold"/>
</dbReference>
<dbReference type="PANTHER" id="PTHR17630">
    <property type="entry name" value="DIENELACTONE HYDROLASE"/>
    <property type="match status" value="1"/>
</dbReference>
<dbReference type="PANTHER" id="PTHR17630:SF55">
    <property type="entry name" value="DIENELACTONE HYDROLASE FAMILY PROTEIN (AFU_ORTHOLOGUE AFUA_1G01900)"/>
    <property type="match status" value="1"/>
</dbReference>
<feature type="domain" description="Dienelactone hydrolase" evidence="1">
    <location>
        <begin position="36"/>
        <end position="242"/>
    </location>
</feature>
<keyword evidence="3" id="KW-1185">Reference proteome</keyword>
<proteinExistence type="predicted"/>
<reference evidence="2 3" key="1">
    <citation type="submission" date="2016-04" db="EMBL/GenBank/DDBJ databases">
        <title>A degradative enzymes factory behind the ericoid mycorrhizal symbiosis.</title>
        <authorList>
            <consortium name="DOE Joint Genome Institute"/>
            <person name="Martino E."/>
            <person name="Morin E."/>
            <person name="Grelet G."/>
            <person name="Kuo A."/>
            <person name="Kohler A."/>
            <person name="Daghino S."/>
            <person name="Barry K."/>
            <person name="Choi C."/>
            <person name="Cichocki N."/>
            <person name="Clum A."/>
            <person name="Copeland A."/>
            <person name="Hainaut M."/>
            <person name="Haridas S."/>
            <person name="Labutti K."/>
            <person name="Lindquist E."/>
            <person name="Lipzen A."/>
            <person name="Khouja H.-R."/>
            <person name="Murat C."/>
            <person name="Ohm R."/>
            <person name="Olson A."/>
            <person name="Spatafora J."/>
            <person name="Veneault-Fourrey C."/>
            <person name="Henrissat B."/>
            <person name="Grigoriev I."/>
            <person name="Martin F."/>
            <person name="Perotto S."/>
        </authorList>
    </citation>
    <scope>NUCLEOTIDE SEQUENCE [LARGE SCALE GENOMIC DNA]</scope>
    <source>
        <strain evidence="2 3">F</strain>
    </source>
</reference>
<evidence type="ECO:0000259" key="1">
    <source>
        <dbReference type="Pfam" id="PF01738"/>
    </source>
</evidence>
<dbReference type="Proteomes" id="UP000235786">
    <property type="component" value="Unassembled WGS sequence"/>
</dbReference>
<sequence length="246" mass="27587">MSQCCLQGFQWDGVPNGKESTLANNKAYTTGSNLDVAILVIPDLFGWTFTNERLLSDHYASEVDATVFMPDFFGGEVIPPEIISDHARLAAFDLTGWHARNAKEVRWPELLSCVQALRSQYKRVGVLGYCYGGWSSFRLGSKSHSPPLVDCISAAHPTWLTKEEMDDVGVPVQILAPEVDPAFTSELKKYANEVIPTKGMPYDYQFFPEVEHGFATRGNPGDEKERRAMVRGKNVQVAWMREWLHG</sequence>
<protein>
    <submittedName>
        <fullName evidence="2">Alpha/beta-hydrolase</fullName>
    </submittedName>
</protein>
<dbReference type="AlphaFoldDB" id="A0A2J6QW84"/>
<dbReference type="OrthoDB" id="17560at2759"/>
<dbReference type="SUPFAM" id="SSF53474">
    <property type="entry name" value="alpha/beta-Hydrolases"/>
    <property type="match status" value="1"/>
</dbReference>